<feature type="region of interest" description="Disordered" evidence="1">
    <location>
        <begin position="112"/>
        <end position="134"/>
    </location>
</feature>
<evidence type="ECO:0000313" key="2">
    <source>
        <dbReference type="EMBL" id="MBB3730235.1"/>
    </source>
</evidence>
<organism evidence="2 3">
    <name type="scientific">Nonomuraea dietziae</name>
    <dbReference type="NCBI Taxonomy" id="65515"/>
    <lineage>
        <taxon>Bacteria</taxon>
        <taxon>Bacillati</taxon>
        <taxon>Actinomycetota</taxon>
        <taxon>Actinomycetes</taxon>
        <taxon>Streptosporangiales</taxon>
        <taxon>Streptosporangiaceae</taxon>
        <taxon>Nonomuraea</taxon>
    </lineage>
</organism>
<evidence type="ECO:0000313" key="3">
    <source>
        <dbReference type="Proteomes" id="UP000579945"/>
    </source>
</evidence>
<protein>
    <submittedName>
        <fullName evidence="2">Uncharacterized protein</fullName>
    </submittedName>
</protein>
<comment type="caution">
    <text evidence="2">The sequence shown here is derived from an EMBL/GenBank/DDBJ whole genome shotgun (WGS) entry which is preliminary data.</text>
</comment>
<gene>
    <name evidence="2" type="ORF">FHR33_006095</name>
</gene>
<sequence length="205" mass="20783">MAVLVTNLALVVLQGGGFFMQNARMGRSPPRHDRWMGDVLIRTLAGLVMALALPATPAFACSGPSVPGGHAFTEPVVQTSAFPEITLPEIPRAVGGGAGLSASDVPVVAGPGTAAPVPQGSETAKARGSGEADDEVAFTIPDPRITESSGLALSPTHDGVVYTHNDSDAGPTFFALGPKGATRATFTLRGAQAPRLGGHGRLQGP</sequence>
<dbReference type="RefSeq" id="WP_183654642.1">
    <property type="nucleotide sequence ID" value="NZ_JACIBV010000001.1"/>
</dbReference>
<evidence type="ECO:0000256" key="1">
    <source>
        <dbReference type="SAM" id="MobiDB-lite"/>
    </source>
</evidence>
<dbReference type="Proteomes" id="UP000579945">
    <property type="component" value="Unassembled WGS sequence"/>
</dbReference>
<accession>A0A7W5VAT8</accession>
<reference evidence="2 3" key="1">
    <citation type="submission" date="2020-08" db="EMBL/GenBank/DDBJ databases">
        <title>Sequencing the genomes of 1000 actinobacteria strains.</title>
        <authorList>
            <person name="Klenk H.-P."/>
        </authorList>
    </citation>
    <scope>NUCLEOTIDE SEQUENCE [LARGE SCALE GENOMIC DNA]</scope>
    <source>
        <strain evidence="2 3">DSM 44320</strain>
    </source>
</reference>
<keyword evidence="3" id="KW-1185">Reference proteome</keyword>
<name>A0A7W5VAT8_9ACTN</name>
<dbReference type="EMBL" id="JACIBV010000001">
    <property type="protein sequence ID" value="MBB3730235.1"/>
    <property type="molecule type" value="Genomic_DNA"/>
</dbReference>
<dbReference type="GeneID" id="95392390"/>
<dbReference type="AlphaFoldDB" id="A0A7W5VAT8"/>
<proteinExistence type="predicted"/>